<dbReference type="GO" id="GO:0005886">
    <property type="term" value="C:plasma membrane"/>
    <property type="evidence" value="ECO:0007669"/>
    <property type="project" value="UniProtKB-SubCell"/>
</dbReference>
<comment type="caution">
    <text evidence="10">The sequence shown here is derived from an EMBL/GenBank/DDBJ whole genome shotgun (WGS) entry which is preliminary data.</text>
</comment>
<feature type="region of interest" description="Disordered" evidence="4">
    <location>
        <begin position="382"/>
        <end position="410"/>
    </location>
</feature>
<dbReference type="Pfam" id="PF25876">
    <property type="entry name" value="HH_MFP_RND"/>
    <property type="match status" value="1"/>
</dbReference>
<dbReference type="Gene3D" id="1.10.287.470">
    <property type="entry name" value="Helix hairpin bin"/>
    <property type="match status" value="1"/>
</dbReference>
<feature type="domain" description="Multidrug resistance protein MdtA-like barrel-sandwich hybrid" evidence="7">
    <location>
        <begin position="68"/>
        <end position="210"/>
    </location>
</feature>
<reference evidence="10 11" key="1">
    <citation type="submission" date="2020-07" db="EMBL/GenBank/DDBJ databases">
        <title>Genomic Encyclopedia of Type Strains, Phase IV (KMG-IV): sequencing the most valuable type-strain genomes for metagenomic binning, comparative biology and taxonomic classification.</title>
        <authorList>
            <person name="Goeker M."/>
        </authorList>
    </citation>
    <scope>NUCLEOTIDE SEQUENCE [LARGE SCALE GENOMIC DNA]</scope>
    <source>
        <strain evidence="10 11">DSM 17721</strain>
    </source>
</reference>
<evidence type="ECO:0000256" key="3">
    <source>
        <dbReference type="SAM" id="Coils"/>
    </source>
</evidence>
<feature type="domain" description="Multidrug resistance protein MdtA-like beta-barrel" evidence="8">
    <location>
        <begin position="215"/>
        <end position="305"/>
    </location>
</feature>
<feature type="coiled-coil region" evidence="3">
    <location>
        <begin position="109"/>
        <end position="174"/>
    </location>
</feature>
<keyword evidence="5" id="KW-0732">Signal</keyword>
<protein>
    <submittedName>
        <fullName evidence="10">Membrane fusion protein (Multidrug efflux system)</fullName>
    </submittedName>
</protein>
<sequence length="410" mass="43953">MRFYLSVLFILACVIPFLACADQNPEDQKGGGPESEAAAAPPEVGYITVKPQQITLSNELPGRVKAYRIAEIRPQVGGIIESRLFREGSFVEKGRQLYQIDPARYEADLQSAQAGLQDARAKLKNAAALAGRYERLIGAKEISEQAYDNAMADLEQARAAVALAQAAVRTAKINLDYTKVYAPISGYIGPSAVTGGALVTAGQQAALATIRQLDPVYVDLSQSASEARQVQQRIMADRMKGKPETEYRVSLLPGSSEEPYPHAGALDAADLFVDPQTGTIRLRSVIPNPDTELLPGMFVRASLELAGAMEAIIVPQKSVIIEPDGTNSVWVIGEGDQAEKRGVKTGAACKNNWVIREGLEAGDRVIVEGTMMLRQATVVEPIALEEKKDPGNNPDPEGAGKTGPSGKNRS</sequence>
<dbReference type="Pfam" id="PF25967">
    <property type="entry name" value="RND-MFP_C"/>
    <property type="match status" value="1"/>
</dbReference>
<dbReference type="Gene3D" id="2.40.30.170">
    <property type="match status" value="1"/>
</dbReference>
<dbReference type="PANTHER" id="PTHR30158">
    <property type="entry name" value="ACRA/E-RELATED COMPONENT OF DRUG EFFLUX TRANSPORTER"/>
    <property type="match status" value="1"/>
</dbReference>
<comment type="similarity">
    <text evidence="2">Belongs to the membrane fusion protein (MFP) (TC 8.A.1) family.</text>
</comment>
<dbReference type="InterPro" id="IPR058624">
    <property type="entry name" value="MdtA-like_HH"/>
</dbReference>
<dbReference type="InterPro" id="IPR006143">
    <property type="entry name" value="RND_pump_MFP"/>
</dbReference>
<evidence type="ECO:0000256" key="1">
    <source>
        <dbReference type="ARBA" id="ARBA00004196"/>
    </source>
</evidence>
<feature type="domain" description="Multidrug resistance protein MdtA-like alpha-helical hairpin" evidence="6">
    <location>
        <begin position="109"/>
        <end position="178"/>
    </location>
</feature>
<evidence type="ECO:0000256" key="5">
    <source>
        <dbReference type="SAM" id="SignalP"/>
    </source>
</evidence>
<evidence type="ECO:0000313" key="11">
    <source>
        <dbReference type="Proteomes" id="UP000525298"/>
    </source>
</evidence>
<dbReference type="PANTHER" id="PTHR30158:SF3">
    <property type="entry name" value="MULTIDRUG EFFLUX PUMP SUBUNIT ACRA-RELATED"/>
    <property type="match status" value="1"/>
</dbReference>
<organism evidence="10 11">
    <name type="scientific">Desulfosalsimonas propionicica</name>
    <dbReference type="NCBI Taxonomy" id="332175"/>
    <lineage>
        <taxon>Bacteria</taxon>
        <taxon>Pseudomonadati</taxon>
        <taxon>Thermodesulfobacteriota</taxon>
        <taxon>Desulfobacteria</taxon>
        <taxon>Desulfobacterales</taxon>
        <taxon>Desulfosalsimonadaceae</taxon>
        <taxon>Desulfosalsimonas</taxon>
    </lineage>
</organism>
<feature type="domain" description="Multidrug resistance protein MdtA-like C-terminal permuted SH3" evidence="9">
    <location>
        <begin position="311"/>
        <end position="369"/>
    </location>
</feature>
<dbReference type="SUPFAM" id="SSF111369">
    <property type="entry name" value="HlyD-like secretion proteins"/>
    <property type="match status" value="1"/>
</dbReference>
<dbReference type="Gene3D" id="2.40.50.100">
    <property type="match status" value="1"/>
</dbReference>
<dbReference type="GO" id="GO:0046677">
    <property type="term" value="P:response to antibiotic"/>
    <property type="evidence" value="ECO:0007669"/>
    <property type="project" value="TreeGrafter"/>
</dbReference>
<keyword evidence="3" id="KW-0175">Coiled coil</keyword>
<dbReference type="InterPro" id="IPR058627">
    <property type="entry name" value="MdtA-like_C"/>
</dbReference>
<evidence type="ECO:0000259" key="9">
    <source>
        <dbReference type="Pfam" id="PF25967"/>
    </source>
</evidence>
<evidence type="ECO:0000259" key="6">
    <source>
        <dbReference type="Pfam" id="PF25876"/>
    </source>
</evidence>
<gene>
    <name evidence="10" type="ORF">HNR65_002780</name>
</gene>
<dbReference type="Pfam" id="PF25944">
    <property type="entry name" value="Beta-barrel_RND"/>
    <property type="match status" value="1"/>
</dbReference>
<evidence type="ECO:0000259" key="7">
    <source>
        <dbReference type="Pfam" id="PF25917"/>
    </source>
</evidence>
<dbReference type="Pfam" id="PF25917">
    <property type="entry name" value="BSH_RND"/>
    <property type="match status" value="1"/>
</dbReference>
<accession>A0A7W0CB03</accession>
<proteinExistence type="inferred from homology"/>
<dbReference type="InterPro" id="IPR058625">
    <property type="entry name" value="MdtA-like_BSH"/>
</dbReference>
<evidence type="ECO:0000259" key="8">
    <source>
        <dbReference type="Pfam" id="PF25944"/>
    </source>
</evidence>
<evidence type="ECO:0000256" key="2">
    <source>
        <dbReference type="ARBA" id="ARBA00009477"/>
    </source>
</evidence>
<dbReference type="GO" id="GO:0022857">
    <property type="term" value="F:transmembrane transporter activity"/>
    <property type="evidence" value="ECO:0007669"/>
    <property type="project" value="InterPro"/>
</dbReference>
<keyword evidence="11" id="KW-1185">Reference proteome</keyword>
<feature type="signal peptide" evidence="5">
    <location>
        <begin position="1"/>
        <end position="21"/>
    </location>
</feature>
<name>A0A7W0CB03_9BACT</name>
<comment type="subcellular location">
    <subcellularLocation>
        <location evidence="1">Cell envelope</location>
    </subcellularLocation>
</comment>
<dbReference type="EMBL" id="JACDUS010000009">
    <property type="protein sequence ID" value="MBA2882433.1"/>
    <property type="molecule type" value="Genomic_DNA"/>
</dbReference>
<dbReference type="Proteomes" id="UP000525298">
    <property type="component" value="Unassembled WGS sequence"/>
</dbReference>
<dbReference type="InterPro" id="IPR058626">
    <property type="entry name" value="MdtA-like_b-barrel"/>
</dbReference>
<dbReference type="Gene3D" id="2.40.420.20">
    <property type="match status" value="1"/>
</dbReference>
<evidence type="ECO:0000256" key="4">
    <source>
        <dbReference type="SAM" id="MobiDB-lite"/>
    </source>
</evidence>
<dbReference type="FunFam" id="2.40.420.20:FF:000001">
    <property type="entry name" value="Efflux RND transporter periplasmic adaptor subunit"/>
    <property type="match status" value="1"/>
</dbReference>
<dbReference type="AlphaFoldDB" id="A0A7W0CB03"/>
<dbReference type="RefSeq" id="WP_181552065.1">
    <property type="nucleotide sequence ID" value="NZ_JACDUS010000009.1"/>
</dbReference>
<feature type="chain" id="PRO_5031430446" evidence="5">
    <location>
        <begin position="22"/>
        <end position="410"/>
    </location>
</feature>
<dbReference type="NCBIfam" id="TIGR01730">
    <property type="entry name" value="RND_mfp"/>
    <property type="match status" value="1"/>
</dbReference>
<evidence type="ECO:0000313" key="10">
    <source>
        <dbReference type="EMBL" id="MBA2882433.1"/>
    </source>
</evidence>